<gene>
    <name evidence="3" type="ORF">THAPSDRAFT_3870</name>
</gene>
<dbReference type="GeneID" id="7445373"/>
<dbReference type="EMBL" id="CM000640">
    <property type="protein sequence ID" value="EED93981.1"/>
    <property type="molecule type" value="Genomic_DNA"/>
</dbReference>
<dbReference type="GO" id="GO:0032981">
    <property type="term" value="P:mitochondrial respiratory chain complex I assembly"/>
    <property type="evidence" value="ECO:0000318"/>
    <property type="project" value="GO_Central"/>
</dbReference>
<dbReference type="Pfam" id="PF08547">
    <property type="entry name" value="CIA30"/>
    <property type="match status" value="1"/>
</dbReference>
<dbReference type="OMA" id="TALEICC"/>
<evidence type="ECO:0000313" key="4">
    <source>
        <dbReference type="Proteomes" id="UP000001449"/>
    </source>
</evidence>
<reference evidence="3 4" key="2">
    <citation type="journal article" date="2008" name="Nature">
        <title>The Phaeodactylum genome reveals the evolutionary history of diatom genomes.</title>
        <authorList>
            <person name="Bowler C."/>
            <person name="Allen A.E."/>
            <person name="Badger J.H."/>
            <person name="Grimwood J."/>
            <person name="Jabbari K."/>
            <person name="Kuo A."/>
            <person name="Maheswari U."/>
            <person name="Martens C."/>
            <person name="Maumus F."/>
            <person name="Otillar R.P."/>
            <person name="Rayko E."/>
            <person name="Salamov A."/>
            <person name="Vandepoele K."/>
            <person name="Beszteri B."/>
            <person name="Gruber A."/>
            <person name="Heijde M."/>
            <person name="Katinka M."/>
            <person name="Mock T."/>
            <person name="Valentin K."/>
            <person name="Verret F."/>
            <person name="Berges J.A."/>
            <person name="Brownlee C."/>
            <person name="Cadoret J.P."/>
            <person name="Chiovitti A."/>
            <person name="Choi C.J."/>
            <person name="Coesel S."/>
            <person name="De Martino A."/>
            <person name="Detter J.C."/>
            <person name="Durkin C."/>
            <person name="Falciatore A."/>
            <person name="Fournet J."/>
            <person name="Haruta M."/>
            <person name="Huysman M.J."/>
            <person name="Jenkins B.D."/>
            <person name="Jiroutova K."/>
            <person name="Jorgensen R.E."/>
            <person name="Joubert Y."/>
            <person name="Kaplan A."/>
            <person name="Kroger N."/>
            <person name="Kroth P.G."/>
            <person name="La Roche J."/>
            <person name="Lindquist E."/>
            <person name="Lommer M."/>
            <person name="Martin-Jezequel V."/>
            <person name="Lopez P.J."/>
            <person name="Lucas S."/>
            <person name="Mangogna M."/>
            <person name="McGinnis K."/>
            <person name="Medlin L.K."/>
            <person name="Montsant A."/>
            <person name="Oudot-Le Secq M.P."/>
            <person name="Napoli C."/>
            <person name="Obornik M."/>
            <person name="Parker M.S."/>
            <person name="Petit J.L."/>
            <person name="Porcel B.M."/>
            <person name="Poulsen N."/>
            <person name="Robison M."/>
            <person name="Rychlewski L."/>
            <person name="Rynearson T.A."/>
            <person name="Schmutz J."/>
            <person name="Shapiro H."/>
            <person name="Siaut M."/>
            <person name="Stanley M."/>
            <person name="Sussman M.R."/>
            <person name="Taylor A.R."/>
            <person name="Vardi A."/>
            <person name="von Dassow P."/>
            <person name="Vyverman W."/>
            <person name="Willis A."/>
            <person name="Wyrwicz L.S."/>
            <person name="Rokhsar D.S."/>
            <person name="Weissenbach J."/>
            <person name="Armbrust E.V."/>
            <person name="Green B.R."/>
            <person name="Van de Peer Y."/>
            <person name="Grigoriev I.V."/>
        </authorList>
    </citation>
    <scope>NUCLEOTIDE SEQUENCE [LARGE SCALE GENOMIC DNA]</scope>
    <source>
        <strain evidence="3 4">CCMP1335</strain>
    </source>
</reference>
<organism evidence="3 4">
    <name type="scientific">Thalassiosira pseudonana</name>
    <name type="common">Marine diatom</name>
    <name type="synonym">Cyclotella nana</name>
    <dbReference type="NCBI Taxonomy" id="35128"/>
    <lineage>
        <taxon>Eukaryota</taxon>
        <taxon>Sar</taxon>
        <taxon>Stramenopiles</taxon>
        <taxon>Ochrophyta</taxon>
        <taxon>Bacillariophyta</taxon>
        <taxon>Coscinodiscophyceae</taxon>
        <taxon>Thalassiosirophycidae</taxon>
        <taxon>Thalassiosirales</taxon>
        <taxon>Thalassiosiraceae</taxon>
        <taxon>Thalassiosira</taxon>
    </lineage>
</organism>
<feature type="region of interest" description="Disordered" evidence="1">
    <location>
        <begin position="195"/>
        <end position="227"/>
    </location>
</feature>
<dbReference type="InterPro" id="IPR039131">
    <property type="entry name" value="NDUFAF1"/>
</dbReference>
<dbReference type="KEGG" id="tps:THAPSDRAFT_3870"/>
<dbReference type="RefSeq" id="XP_002288545.1">
    <property type="nucleotide sequence ID" value="XM_002288509.1"/>
</dbReference>
<dbReference type="InterPro" id="IPR013857">
    <property type="entry name" value="NADH-UbQ_OxRdtase-assoc_prot30"/>
</dbReference>
<feature type="compositionally biased region" description="Basic and acidic residues" evidence="1">
    <location>
        <begin position="343"/>
        <end position="352"/>
    </location>
</feature>
<keyword evidence="4" id="KW-1185">Reference proteome</keyword>
<dbReference type="InParanoid" id="B8BW71"/>
<protein>
    <recommendedName>
        <fullName evidence="2">NADH:ubiquinone oxidoreductase intermediate-associated protein 30 domain-containing protein</fullName>
    </recommendedName>
</protein>
<accession>B8BW71</accession>
<dbReference type="PaxDb" id="35128-Thaps3870"/>
<dbReference type="GO" id="GO:0051082">
    <property type="term" value="F:unfolded protein binding"/>
    <property type="evidence" value="ECO:0000318"/>
    <property type="project" value="GO_Central"/>
</dbReference>
<feature type="region of interest" description="Disordered" evidence="1">
    <location>
        <begin position="339"/>
        <end position="371"/>
    </location>
</feature>
<sequence length="371" mass="41383">MVRQLLFPKEGGGFLRRFIGIRLRLYKDAWSDDRPLRGPMSLFDFRQRDDAADLRSSIHAKRRGVFPGWRVSDDSVIGGFSTSKMEFIDESQAIEDDRTREGSISVPFLRWSGNINTEINRQSHLARNITRSGFAAILSPEYPFGAPLGNGYTALEICCRTDGRTYAVNLHVETMFPEDMYQGFIVGGGGGGSTLRPRPIANEDSTAAASTSEKASEIKTVPDEPSQSLDVRDYLKSRQNRVASIDPSLNPKSGFPPVGFQRLILPFRDFALTSRGRMRQTQRDLDGAVNIESIGFTLMDGKDGDFTFDLVSLRAVNVLEGDVIGNLEDEAREEMIKQQFLEEAGKGERKDDDKDEDDFKEEASEKSAGTK</sequence>
<evidence type="ECO:0000256" key="1">
    <source>
        <dbReference type="SAM" id="MobiDB-lite"/>
    </source>
</evidence>
<dbReference type="STRING" id="35128.B8BW71"/>
<dbReference type="GO" id="GO:0005739">
    <property type="term" value="C:mitochondrion"/>
    <property type="evidence" value="ECO:0000318"/>
    <property type="project" value="GO_Central"/>
</dbReference>
<dbReference type="AlphaFoldDB" id="B8BW71"/>
<dbReference type="GO" id="GO:0006120">
    <property type="term" value="P:mitochondrial electron transport, NADH to ubiquinone"/>
    <property type="evidence" value="ECO:0000318"/>
    <property type="project" value="GO_Central"/>
</dbReference>
<dbReference type="PANTHER" id="PTHR13194:SF18">
    <property type="entry name" value="COMPLEX I INTERMEDIATE-ASSOCIATED PROTEIN 30, MITOCHONDRIAL"/>
    <property type="match status" value="1"/>
</dbReference>
<reference evidence="3 4" key="1">
    <citation type="journal article" date="2004" name="Science">
        <title>The genome of the diatom Thalassiosira pseudonana: ecology, evolution, and metabolism.</title>
        <authorList>
            <person name="Armbrust E.V."/>
            <person name="Berges J.A."/>
            <person name="Bowler C."/>
            <person name="Green B.R."/>
            <person name="Martinez D."/>
            <person name="Putnam N.H."/>
            <person name="Zhou S."/>
            <person name="Allen A.E."/>
            <person name="Apt K.E."/>
            <person name="Bechner M."/>
            <person name="Brzezinski M.A."/>
            <person name="Chaal B.K."/>
            <person name="Chiovitti A."/>
            <person name="Davis A.K."/>
            <person name="Demarest M.S."/>
            <person name="Detter J.C."/>
            <person name="Glavina T."/>
            <person name="Goodstein D."/>
            <person name="Hadi M.Z."/>
            <person name="Hellsten U."/>
            <person name="Hildebrand M."/>
            <person name="Jenkins B.D."/>
            <person name="Jurka J."/>
            <person name="Kapitonov V.V."/>
            <person name="Kroger N."/>
            <person name="Lau W.W."/>
            <person name="Lane T.W."/>
            <person name="Larimer F.W."/>
            <person name="Lippmeier J.C."/>
            <person name="Lucas S."/>
            <person name="Medina M."/>
            <person name="Montsant A."/>
            <person name="Obornik M."/>
            <person name="Parker M.S."/>
            <person name="Palenik B."/>
            <person name="Pazour G.J."/>
            <person name="Richardson P.M."/>
            <person name="Rynearson T.A."/>
            <person name="Saito M.A."/>
            <person name="Schwartz D.C."/>
            <person name="Thamatrakoln K."/>
            <person name="Valentin K."/>
            <person name="Vardi A."/>
            <person name="Wilkerson F.P."/>
            <person name="Rokhsar D.S."/>
        </authorList>
    </citation>
    <scope>NUCLEOTIDE SEQUENCE [LARGE SCALE GENOMIC DNA]</scope>
    <source>
        <strain evidence="3 4">CCMP1335</strain>
    </source>
</reference>
<dbReference type="Proteomes" id="UP000001449">
    <property type="component" value="Chromosome 3"/>
</dbReference>
<dbReference type="PANTHER" id="PTHR13194">
    <property type="entry name" value="COMPLEX I INTERMEDIATE-ASSOCIATED PROTEIN 30"/>
    <property type="match status" value="1"/>
</dbReference>
<evidence type="ECO:0000313" key="3">
    <source>
        <dbReference type="EMBL" id="EED93981.1"/>
    </source>
</evidence>
<feature type="domain" description="NADH:ubiquinone oxidoreductase intermediate-associated protein 30" evidence="2">
    <location>
        <begin position="66"/>
        <end position="185"/>
    </location>
</feature>
<dbReference type="eggNOG" id="ENOG502SSEH">
    <property type="taxonomic scope" value="Eukaryota"/>
</dbReference>
<name>B8BW71_THAPS</name>
<evidence type="ECO:0000259" key="2">
    <source>
        <dbReference type="Pfam" id="PF08547"/>
    </source>
</evidence>
<dbReference type="HOGENOM" id="CLU_747014_0_0_1"/>
<proteinExistence type="predicted"/>